<evidence type="ECO:0000313" key="11">
    <source>
        <dbReference type="EMBL" id="MST98460.1"/>
    </source>
</evidence>
<dbReference type="GO" id="GO:0055085">
    <property type="term" value="P:transmembrane transport"/>
    <property type="evidence" value="ECO:0007669"/>
    <property type="project" value="InterPro"/>
</dbReference>
<dbReference type="InterPro" id="IPR025966">
    <property type="entry name" value="OppC_N"/>
</dbReference>
<accession>A0A844G3V3</accession>
<dbReference type="GO" id="GO:0015031">
    <property type="term" value="P:protein transport"/>
    <property type="evidence" value="ECO:0007669"/>
    <property type="project" value="UniProtKB-KW"/>
</dbReference>
<sequence length="311" mass="33564">MSRPAATAWSRLRRSPSAMISLGVVLLYVFAAVGTEVYAAWCESNHVIPVYQQPDDTARYAPPSPEHWLGTDYQGRDVLLRAIAGSATAVKVGVIASLIAAVIGVALGAAAGFYGGKFDDAVVWAYSTFASMPTLLFILAFALLVSRNFLSPGMMHAAELLGSVLRAEPGMLAVYLAIGITGWITLCRVVRAETMRLKTMPFVSAARVAGVGSAVIIRRHILPNVFHLVIIYFTLSFAGAIMLEVIVSYLGFGVQSAPSWGVMISDGQERLWRGIWWEIAAATGFMFVLVLALNVLGDSLRDALDPRQRTL</sequence>
<evidence type="ECO:0000256" key="8">
    <source>
        <dbReference type="ARBA" id="ARBA00023136"/>
    </source>
</evidence>
<keyword evidence="2 9" id="KW-0813">Transport</keyword>
<dbReference type="Pfam" id="PF12911">
    <property type="entry name" value="OppC_N"/>
    <property type="match status" value="1"/>
</dbReference>
<name>A0A844G3V3_9BACT</name>
<dbReference type="InterPro" id="IPR050366">
    <property type="entry name" value="BP-dependent_transpt_permease"/>
</dbReference>
<dbReference type="PROSITE" id="PS50928">
    <property type="entry name" value="ABC_TM1"/>
    <property type="match status" value="1"/>
</dbReference>
<comment type="caution">
    <text evidence="11">The sequence shown here is derived from an EMBL/GenBank/DDBJ whole genome shotgun (WGS) entry which is preliminary data.</text>
</comment>
<keyword evidence="3" id="KW-1003">Cell membrane</keyword>
<evidence type="ECO:0000256" key="7">
    <source>
        <dbReference type="ARBA" id="ARBA00022989"/>
    </source>
</evidence>
<keyword evidence="6" id="KW-0653">Protein transport</keyword>
<keyword evidence="5" id="KW-0571">Peptide transport</keyword>
<gene>
    <name evidence="11" type="ORF">FYJ85_15570</name>
</gene>
<dbReference type="EMBL" id="VUNS01000019">
    <property type="protein sequence ID" value="MST98460.1"/>
    <property type="molecule type" value="Genomic_DNA"/>
</dbReference>
<dbReference type="GO" id="GO:0005886">
    <property type="term" value="C:plasma membrane"/>
    <property type="evidence" value="ECO:0007669"/>
    <property type="project" value="UniProtKB-SubCell"/>
</dbReference>
<dbReference type="CDD" id="cd06261">
    <property type="entry name" value="TM_PBP2"/>
    <property type="match status" value="1"/>
</dbReference>
<comment type="subcellular location">
    <subcellularLocation>
        <location evidence="1 9">Cell membrane</location>
        <topology evidence="1 9">Multi-pass membrane protein</topology>
    </subcellularLocation>
</comment>
<dbReference type="PANTHER" id="PTHR43386">
    <property type="entry name" value="OLIGOPEPTIDE TRANSPORT SYSTEM PERMEASE PROTEIN APPC"/>
    <property type="match status" value="1"/>
</dbReference>
<evidence type="ECO:0000256" key="9">
    <source>
        <dbReference type="RuleBase" id="RU363032"/>
    </source>
</evidence>
<evidence type="ECO:0000256" key="5">
    <source>
        <dbReference type="ARBA" id="ARBA00022856"/>
    </source>
</evidence>
<reference evidence="11 12" key="1">
    <citation type="submission" date="2019-08" db="EMBL/GenBank/DDBJ databases">
        <title>In-depth cultivation of the pig gut microbiome towards novel bacterial diversity and tailored functional studies.</title>
        <authorList>
            <person name="Wylensek D."/>
            <person name="Hitch T.C.A."/>
            <person name="Clavel T."/>
        </authorList>
    </citation>
    <scope>NUCLEOTIDE SEQUENCE [LARGE SCALE GENOMIC DNA]</scope>
    <source>
        <strain evidence="11 12">BBE-744-WT-12</strain>
    </source>
</reference>
<dbReference type="Gene3D" id="1.10.3720.10">
    <property type="entry name" value="MetI-like"/>
    <property type="match status" value="1"/>
</dbReference>
<keyword evidence="8 9" id="KW-0472">Membrane</keyword>
<feature type="domain" description="ABC transmembrane type-1" evidence="10">
    <location>
        <begin position="86"/>
        <end position="297"/>
    </location>
</feature>
<proteinExistence type="inferred from homology"/>
<evidence type="ECO:0000256" key="3">
    <source>
        <dbReference type="ARBA" id="ARBA00022475"/>
    </source>
</evidence>
<dbReference type="PANTHER" id="PTHR43386:SF24">
    <property type="entry name" value="OLIGOPEPTIDE TRANSPORT SYSTEM PERMEASE PROTEIN AMID"/>
    <property type="match status" value="1"/>
</dbReference>
<evidence type="ECO:0000256" key="6">
    <source>
        <dbReference type="ARBA" id="ARBA00022927"/>
    </source>
</evidence>
<dbReference type="Proteomes" id="UP000435649">
    <property type="component" value="Unassembled WGS sequence"/>
</dbReference>
<comment type="similarity">
    <text evidence="9">Belongs to the binding-protein-dependent transport system permease family.</text>
</comment>
<dbReference type="InterPro" id="IPR035906">
    <property type="entry name" value="MetI-like_sf"/>
</dbReference>
<dbReference type="Pfam" id="PF00528">
    <property type="entry name" value="BPD_transp_1"/>
    <property type="match status" value="1"/>
</dbReference>
<dbReference type="GO" id="GO:0015833">
    <property type="term" value="P:peptide transport"/>
    <property type="evidence" value="ECO:0007669"/>
    <property type="project" value="UniProtKB-KW"/>
</dbReference>
<feature type="transmembrane region" description="Helical" evidence="9">
    <location>
        <begin position="94"/>
        <end position="114"/>
    </location>
</feature>
<keyword evidence="12" id="KW-1185">Reference proteome</keyword>
<feature type="transmembrane region" description="Helical" evidence="9">
    <location>
        <begin position="274"/>
        <end position="297"/>
    </location>
</feature>
<dbReference type="AlphaFoldDB" id="A0A844G3V3"/>
<evidence type="ECO:0000313" key="12">
    <source>
        <dbReference type="Proteomes" id="UP000435649"/>
    </source>
</evidence>
<evidence type="ECO:0000256" key="2">
    <source>
        <dbReference type="ARBA" id="ARBA00022448"/>
    </source>
</evidence>
<evidence type="ECO:0000259" key="10">
    <source>
        <dbReference type="PROSITE" id="PS50928"/>
    </source>
</evidence>
<dbReference type="SUPFAM" id="SSF161098">
    <property type="entry name" value="MetI-like"/>
    <property type="match status" value="1"/>
</dbReference>
<feature type="transmembrane region" description="Helical" evidence="9">
    <location>
        <begin position="225"/>
        <end position="254"/>
    </location>
</feature>
<protein>
    <submittedName>
        <fullName evidence="11">ABC transporter permease</fullName>
    </submittedName>
</protein>
<organism evidence="11 12">
    <name type="scientific">Victivallis lenta</name>
    <dbReference type="NCBI Taxonomy" id="2606640"/>
    <lineage>
        <taxon>Bacteria</taxon>
        <taxon>Pseudomonadati</taxon>
        <taxon>Lentisphaerota</taxon>
        <taxon>Lentisphaeria</taxon>
        <taxon>Victivallales</taxon>
        <taxon>Victivallaceae</taxon>
        <taxon>Victivallis</taxon>
    </lineage>
</organism>
<dbReference type="RefSeq" id="WP_154419448.1">
    <property type="nucleotide sequence ID" value="NZ_VUNS01000019.1"/>
</dbReference>
<evidence type="ECO:0000256" key="1">
    <source>
        <dbReference type="ARBA" id="ARBA00004651"/>
    </source>
</evidence>
<keyword evidence="4 9" id="KW-0812">Transmembrane</keyword>
<feature type="transmembrane region" description="Helical" evidence="9">
    <location>
        <begin position="172"/>
        <end position="190"/>
    </location>
</feature>
<dbReference type="InterPro" id="IPR000515">
    <property type="entry name" value="MetI-like"/>
</dbReference>
<keyword evidence="7 9" id="KW-1133">Transmembrane helix</keyword>
<feature type="transmembrane region" description="Helical" evidence="9">
    <location>
        <begin position="121"/>
        <end position="145"/>
    </location>
</feature>
<evidence type="ECO:0000256" key="4">
    <source>
        <dbReference type="ARBA" id="ARBA00022692"/>
    </source>
</evidence>